<proteinExistence type="predicted"/>
<evidence type="ECO:0000256" key="1">
    <source>
        <dbReference type="SAM" id="SignalP"/>
    </source>
</evidence>
<organism evidence="2 3">
    <name type="scientific">Asterophora parasitica</name>
    <dbReference type="NCBI Taxonomy" id="117018"/>
    <lineage>
        <taxon>Eukaryota</taxon>
        <taxon>Fungi</taxon>
        <taxon>Dikarya</taxon>
        <taxon>Basidiomycota</taxon>
        <taxon>Agaricomycotina</taxon>
        <taxon>Agaricomycetes</taxon>
        <taxon>Agaricomycetidae</taxon>
        <taxon>Agaricales</taxon>
        <taxon>Tricholomatineae</taxon>
        <taxon>Lyophyllaceae</taxon>
        <taxon>Asterophora</taxon>
    </lineage>
</organism>
<gene>
    <name evidence="2" type="ORF">DXG03_001276</name>
</gene>
<keyword evidence="1" id="KW-0732">Signal</keyword>
<keyword evidence="3" id="KW-1185">Reference proteome</keyword>
<dbReference type="Proteomes" id="UP000775547">
    <property type="component" value="Unassembled WGS sequence"/>
</dbReference>
<feature type="signal peptide" evidence="1">
    <location>
        <begin position="1"/>
        <end position="23"/>
    </location>
</feature>
<reference evidence="2" key="2">
    <citation type="submission" date="2021-10" db="EMBL/GenBank/DDBJ databases">
        <title>Phylogenomics reveals ancestral predisposition of the termite-cultivated fungus Termitomyces towards a domesticated lifestyle.</title>
        <authorList>
            <person name="Auxier B."/>
            <person name="Grum-Grzhimaylo A."/>
            <person name="Cardenas M.E."/>
            <person name="Lodge J.D."/>
            <person name="Laessoe T."/>
            <person name="Pedersen O."/>
            <person name="Smith M.E."/>
            <person name="Kuyper T.W."/>
            <person name="Franco-Molano E.A."/>
            <person name="Baroni T.J."/>
            <person name="Aanen D.K."/>
        </authorList>
    </citation>
    <scope>NUCLEOTIDE SEQUENCE</scope>
    <source>
        <strain evidence="2">AP01</strain>
        <tissue evidence="2">Mycelium</tissue>
    </source>
</reference>
<dbReference type="EMBL" id="JABCKV010000124">
    <property type="protein sequence ID" value="KAG5643266.1"/>
    <property type="molecule type" value="Genomic_DNA"/>
</dbReference>
<reference evidence="2" key="1">
    <citation type="submission" date="2020-07" db="EMBL/GenBank/DDBJ databases">
        <authorList>
            <person name="Nieuwenhuis M."/>
            <person name="Van De Peppel L.J.J."/>
        </authorList>
    </citation>
    <scope>NUCLEOTIDE SEQUENCE</scope>
    <source>
        <strain evidence="2">AP01</strain>
        <tissue evidence="2">Mycelium</tissue>
    </source>
</reference>
<accession>A0A9P7G551</accession>
<sequence length="80" mass="8623">MVALLHLLYASVAVFITTLPVLANPTPAELSASQSPADIVHSLFVHPLARRETIAPINVDNLPDQCKSPCKTASDKFTVR</sequence>
<dbReference type="AlphaFoldDB" id="A0A9P7G551"/>
<evidence type="ECO:0000313" key="2">
    <source>
        <dbReference type="EMBL" id="KAG5643266.1"/>
    </source>
</evidence>
<feature type="chain" id="PRO_5040285067" evidence="1">
    <location>
        <begin position="24"/>
        <end position="80"/>
    </location>
</feature>
<name>A0A9P7G551_9AGAR</name>
<protein>
    <submittedName>
        <fullName evidence="2">Uncharacterized protein</fullName>
    </submittedName>
</protein>
<comment type="caution">
    <text evidence="2">The sequence shown here is derived from an EMBL/GenBank/DDBJ whole genome shotgun (WGS) entry which is preliminary data.</text>
</comment>
<evidence type="ECO:0000313" key="3">
    <source>
        <dbReference type="Proteomes" id="UP000775547"/>
    </source>
</evidence>